<evidence type="ECO:0000256" key="2">
    <source>
        <dbReference type="ARBA" id="ARBA00023043"/>
    </source>
</evidence>
<keyword evidence="1" id="KW-0677">Repeat</keyword>
<feature type="region of interest" description="Disordered" evidence="4">
    <location>
        <begin position="1"/>
        <end position="72"/>
    </location>
</feature>
<proteinExistence type="predicted"/>
<evidence type="ECO:0000313" key="5">
    <source>
        <dbReference type="EMBL" id="CAD8738249.1"/>
    </source>
</evidence>
<accession>A0A6U5BUD1</accession>
<reference evidence="5" key="1">
    <citation type="submission" date="2021-01" db="EMBL/GenBank/DDBJ databases">
        <authorList>
            <person name="Corre E."/>
            <person name="Pelletier E."/>
            <person name="Niang G."/>
            <person name="Scheremetjew M."/>
            <person name="Finn R."/>
            <person name="Kale V."/>
            <person name="Holt S."/>
            <person name="Cochrane G."/>
            <person name="Meng A."/>
            <person name="Brown T."/>
            <person name="Cohen L."/>
        </authorList>
    </citation>
    <scope>NUCLEOTIDE SEQUENCE</scope>
    <source>
        <strain evidence="5">CCMP441</strain>
        <strain evidence="6">CCMP644</strain>
    </source>
</reference>
<dbReference type="SMART" id="SM00248">
    <property type="entry name" value="ANK"/>
    <property type="match status" value="5"/>
</dbReference>
<name>A0A6U5BUD1_HEMAN</name>
<protein>
    <submittedName>
        <fullName evidence="5">Uncharacterized protein</fullName>
    </submittedName>
</protein>
<dbReference type="EMBL" id="HBFX01053544">
    <property type="protein sequence ID" value="CAD8981210.1"/>
    <property type="molecule type" value="Transcribed_RNA"/>
</dbReference>
<keyword evidence="2 3" id="KW-0040">ANK repeat</keyword>
<dbReference type="Pfam" id="PF12796">
    <property type="entry name" value="Ank_2"/>
    <property type="match status" value="1"/>
</dbReference>
<organism evidence="5">
    <name type="scientific">Hemiselmis andersenii</name>
    <name type="common">Cryptophyte alga</name>
    <dbReference type="NCBI Taxonomy" id="464988"/>
    <lineage>
        <taxon>Eukaryota</taxon>
        <taxon>Cryptophyceae</taxon>
        <taxon>Cryptomonadales</taxon>
        <taxon>Hemiselmidaceae</taxon>
        <taxon>Hemiselmis</taxon>
    </lineage>
</organism>
<evidence type="ECO:0000256" key="1">
    <source>
        <dbReference type="ARBA" id="ARBA00022737"/>
    </source>
</evidence>
<dbReference type="EMBL" id="HBFK01007850">
    <property type="protein sequence ID" value="CAD8738249.1"/>
    <property type="molecule type" value="Transcribed_RNA"/>
</dbReference>
<dbReference type="InterPro" id="IPR002110">
    <property type="entry name" value="Ankyrin_rpt"/>
</dbReference>
<dbReference type="PANTHER" id="PTHR24201">
    <property type="entry name" value="ANK_REP_REGION DOMAIN-CONTAINING PROTEIN"/>
    <property type="match status" value="1"/>
</dbReference>
<dbReference type="PROSITE" id="PS50297">
    <property type="entry name" value="ANK_REP_REGION"/>
    <property type="match status" value="1"/>
</dbReference>
<feature type="repeat" description="ANK" evidence="3">
    <location>
        <begin position="187"/>
        <end position="209"/>
    </location>
</feature>
<dbReference type="AlphaFoldDB" id="A0A6U5BUD1"/>
<dbReference type="PROSITE" id="PS50088">
    <property type="entry name" value="ANK_REPEAT"/>
    <property type="match status" value="1"/>
</dbReference>
<dbReference type="PANTHER" id="PTHR24201:SF2">
    <property type="entry name" value="ANKYRIN REPEAT DOMAIN-CONTAINING PROTEIN 42"/>
    <property type="match status" value="1"/>
</dbReference>
<dbReference type="SUPFAM" id="SSF48403">
    <property type="entry name" value="Ankyrin repeat"/>
    <property type="match status" value="1"/>
</dbReference>
<dbReference type="InterPro" id="IPR050776">
    <property type="entry name" value="Ank_Repeat/CDKN_Inhibitor"/>
</dbReference>
<gene>
    <name evidence="6" type="ORF">HAND00432_LOCUS32220</name>
    <name evidence="5" type="ORF">HAND1043_LOCUS4741</name>
</gene>
<dbReference type="Gene3D" id="1.25.40.20">
    <property type="entry name" value="Ankyrin repeat-containing domain"/>
    <property type="match status" value="1"/>
</dbReference>
<evidence type="ECO:0000313" key="6">
    <source>
        <dbReference type="EMBL" id="CAD8981210.1"/>
    </source>
</evidence>
<dbReference type="InterPro" id="IPR036770">
    <property type="entry name" value="Ankyrin_rpt-contain_sf"/>
</dbReference>
<evidence type="ECO:0000256" key="3">
    <source>
        <dbReference type="PROSITE-ProRule" id="PRU00023"/>
    </source>
</evidence>
<evidence type="ECO:0000256" key="4">
    <source>
        <dbReference type="SAM" id="MobiDB-lite"/>
    </source>
</evidence>
<sequence length="284" mass="29833">MEVGSGDGQMAAATRVPPSPQGEIEEAFPGWEEPHKPALEGLPSVGGSEGASEGAKGKSRNSKQNGRSHDRVTILRRPDGAGMLASHHAAYSGDEKKLRSIHEDGAGDTLIAADKDDLWTPAHYASGNGKHQVLSALGTLYGPASLGVADKDGRYPSHVAAIKGERLCLLAIQAAGANSTLHIADFHGRTPAHYAALNGNEECLRVVLQAPGQSFPCLSVVDAYGKTPADYAIQCNKEGCARLITTDMRFLVGTSPDDLVGPCEEWERVGDLLEIGGLMTGSPF</sequence>